<evidence type="ECO:0000313" key="3">
    <source>
        <dbReference type="Proteomes" id="UP000786693"/>
    </source>
</evidence>
<sequence>MTTSVIANWSRGSARRVAALALAAGLTAAPAAADGVPSGQPIVLWQVLWERVEGQGTQAILRFIAPGVARDGGAIDYDTARTDMDWLCDTHGLPVAGLDYARSDSIVITLMDRAVARGTTDPAATQYFAVYEVENGSCVAEDF</sequence>
<gene>
    <name evidence="2" type="ORF">JANAI62_09990</name>
</gene>
<name>A0ABQ4NIX5_9RHOB</name>
<feature type="chain" id="PRO_5046808937" evidence="1">
    <location>
        <begin position="34"/>
        <end position="143"/>
    </location>
</feature>
<dbReference type="InterPro" id="IPR045467">
    <property type="entry name" value="DUF6497"/>
</dbReference>
<comment type="caution">
    <text evidence="2">The sequence shown here is derived from an EMBL/GenBank/DDBJ whole genome shotgun (WGS) entry which is preliminary data.</text>
</comment>
<dbReference type="Proteomes" id="UP000786693">
    <property type="component" value="Unassembled WGS sequence"/>
</dbReference>
<dbReference type="RefSeq" id="WP_220747917.1">
    <property type="nucleotide sequence ID" value="NZ_BPFH01000002.1"/>
</dbReference>
<accession>A0ABQ4NIX5</accession>
<keyword evidence="3" id="KW-1185">Reference proteome</keyword>
<keyword evidence="1" id="KW-0732">Signal</keyword>
<dbReference type="Pfam" id="PF20107">
    <property type="entry name" value="DUF6497"/>
    <property type="match status" value="1"/>
</dbReference>
<organism evidence="2 3">
    <name type="scientific">Jannaschia pagri</name>
    <dbReference type="NCBI Taxonomy" id="2829797"/>
    <lineage>
        <taxon>Bacteria</taxon>
        <taxon>Pseudomonadati</taxon>
        <taxon>Pseudomonadota</taxon>
        <taxon>Alphaproteobacteria</taxon>
        <taxon>Rhodobacterales</taxon>
        <taxon>Roseobacteraceae</taxon>
        <taxon>Jannaschia</taxon>
    </lineage>
</organism>
<proteinExistence type="predicted"/>
<reference evidence="2 3" key="1">
    <citation type="submission" date="2021-05" db="EMBL/GenBank/DDBJ databases">
        <title>Bacteria Genome sequencing.</title>
        <authorList>
            <person name="Takabe Y."/>
            <person name="Nakajima Y."/>
            <person name="Suzuki S."/>
            <person name="Shiozaki T."/>
        </authorList>
    </citation>
    <scope>NUCLEOTIDE SEQUENCE [LARGE SCALE GENOMIC DNA]</scope>
    <source>
        <strain evidence="2 3">AI_62</strain>
    </source>
</reference>
<evidence type="ECO:0000313" key="2">
    <source>
        <dbReference type="EMBL" id="GIT94376.1"/>
    </source>
</evidence>
<evidence type="ECO:0000256" key="1">
    <source>
        <dbReference type="SAM" id="SignalP"/>
    </source>
</evidence>
<protein>
    <submittedName>
        <fullName evidence="2">Uncharacterized protein</fullName>
    </submittedName>
</protein>
<dbReference type="EMBL" id="BPFH01000002">
    <property type="protein sequence ID" value="GIT94376.1"/>
    <property type="molecule type" value="Genomic_DNA"/>
</dbReference>
<feature type="signal peptide" evidence="1">
    <location>
        <begin position="1"/>
        <end position="33"/>
    </location>
</feature>